<name>A0AAW0ESX3_9TRYP</name>
<evidence type="ECO:0000313" key="2">
    <source>
        <dbReference type="Proteomes" id="UP001430356"/>
    </source>
</evidence>
<evidence type="ECO:0000313" key="1">
    <source>
        <dbReference type="EMBL" id="KAK7197312.1"/>
    </source>
</evidence>
<sequence>MLKVTRPSRAVFHNAPSVYPYTKPFHDTPYDQDCGRYDKTKNILHQNKWPVWMEQGSDGTGYGIGLHRTHSLSHLKGNLRRTPREVPRVFSMMIQGVWHKSGNKLYFRGGKPPNPSTHPFLTGEPCPVYGWKITDPAVIRDFNLPQPEKGKSRYKPYVALHERKIMGAPAPTTEKSPAATAPVASDSKPLMKRLFFWK</sequence>
<dbReference type="Proteomes" id="UP001430356">
    <property type="component" value="Unassembled WGS sequence"/>
</dbReference>
<reference evidence="1 2" key="1">
    <citation type="journal article" date="2021" name="MBio">
        <title>A New Model Trypanosomatid, Novymonas esmeraldas: Genomic Perception of Its 'Candidatus Pandoraea novymonadis' Endosymbiont.</title>
        <authorList>
            <person name="Zakharova A."/>
            <person name="Saura A."/>
            <person name="Butenko A."/>
            <person name="Podesvova L."/>
            <person name="Warmusova S."/>
            <person name="Kostygov A.Y."/>
            <person name="Nenarokova A."/>
            <person name="Lukes J."/>
            <person name="Opperdoes F.R."/>
            <person name="Yurchenko V."/>
        </authorList>
    </citation>
    <scope>NUCLEOTIDE SEQUENCE [LARGE SCALE GENOMIC DNA]</scope>
    <source>
        <strain evidence="1 2">E262AT.01</strain>
    </source>
</reference>
<protein>
    <submittedName>
        <fullName evidence="1">Uncharacterized protein</fullName>
    </submittedName>
</protein>
<comment type="caution">
    <text evidence="1">The sequence shown here is derived from an EMBL/GenBank/DDBJ whole genome shotgun (WGS) entry which is preliminary data.</text>
</comment>
<dbReference type="AlphaFoldDB" id="A0AAW0ESX3"/>
<accession>A0AAW0ESX3</accession>
<gene>
    <name evidence="1" type="ORF">NESM_000678200</name>
</gene>
<organism evidence="1 2">
    <name type="scientific">Novymonas esmeraldas</name>
    <dbReference type="NCBI Taxonomy" id="1808958"/>
    <lineage>
        <taxon>Eukaryota</taxon>
        <taxon>Discoba</taxon>
        <taxon>Euglenozoa</taxon>
        <taxon>Kinetoplastea</taxon>
        <taxon>Metakinetoplastina</taxon>
        <taxon>Trypanosomatida</taxon>
        <taxon>Trypanosomatidae</taxon>
        <taxon>Novymonas</taxon>
    </lineage>
</organism>
<keyword evidence="2" id="KW-1185">Reference proteome</keyword>
<dbReference type="EMBL" id="JAECZO010000101">
    <property type="protein sequence ID" value="KAK7197312.1"/>
    <property type="molecule type" value="Genomic_DNA"/>
</dbReference>
<proteinExistence type="predicted"/>